<dbReference type="SUPFAM" id="SSF57903">
    <property type="entry name" value="FYVE/PHD zinc finger"/>
    <property type="match status" value="1"/>
</dbReference>
<evidence type="ECO:0000313" key="8">
    <source>
        <dbReference type="Proteomes" id="UP000019132"/>
    </source>
</evidence>
<dbReference type="EMBL" id="GL376631">
    <property type="status" value="NOT_ANNOTATED_CDS"/>
    <property type="molecule type" value="Genomic_DNA"/>
</dbReference>
<feature type="region of interest" description="Disordered" evidence="5">
    <location>
        <begin position="518"/>
        <end position="538"/>
    </location>
</feature>
<accession>K3WII5</accession>
<evidence type="ECO:0000259" key="6">
    <source>
        <dbReference type="PROSITE" id="PS50178"/>
    </source>
</evidence>
<feature type="region of interest" description="Disordered" evidence="5">
    <location>
        <begin position="105"/>
        <end position="136"/>
    </location>
</feature>
<evidence type="ECO:0000256" key="4">
    <source>
        <dbReference type="PROSITE-ProRule" id="PRU00091"/>
    </source>
</evidence>
<dbReference type="InterPro" id="IPR011011">
    <property type="entry name" value="Znf_FYVE_PHD"/>
</dbReference>
<name>K3WII5_GLOUD</name>
<evidence type="ECO:0000256" key="1">
    <source>
        <dbReference type="ARBA" id="ARBA00022723"/>
    </source>
</evidence>
<evidence type="ECO:0000313" key="7">
    <source>
        <dbReference type="EnsemblProtists" id="PYU1_T004777"/>
    </source>
</evidence>
<reference evidence="8" key="1">
    <citation type="journal article" date="2010" name="Genome Biol.">
        <title>Genome sequence of the necrotrophic plant pathogen Pythium ultimum reveals original pathogenicity mechanisms and effector repertoire.</title>
        <authorList>
            <person name="Levesque C.A."/>
            <person name="Brouwer H."/>
            <person name="Cano L."/>
            <person name="Hamilton J.P."/>
            <person name="Holt C."/>
            <person name="Huitema E."/>
            <person name="Raffaele S."/>
            <person name="Robideau G.P."/>
            <person name="Thines M."/>
            <person name="Win J."/>
            <person name="Zerillo M.M."/>
            <person name="Beakes G.W."/>
            <person name="Boore J.L."/>
            <person name="Busam D."/>
            <person name="Dumas B."/>
            <person name="Ferriera S."/>
            <person name="Fuerstenberg S.I."/>
            <person name="Gachon C.M."/>
            <person name="Gaulin E."/>
            <person name="Govers F."/>
            <person name="Grenville-Briggs L."/>
            <person name="Horner N."/>
            <person name="Hostetler J."/>
            <person name="Jiang R.H."/>
            <person name="Johnson J."/>
            <person name="Krajaejun T."/>
            <person name="Lin H."/>
            <person name="Meijer H.J."/>
            <person name="Moore B."/>
            <person name="Morris P."/>
            <person name="Phuntmart V."/>
            <person name="Puiu D."/>
            <person name="Shetty J."/>
            <person name="Stajich J.E."/>
            <person name="Tripathy S."/>
            <person name="Wawra S."/>
            <person name="van West P."/>
            <person name="Whitty B.R."/>
            <person name="Coutinho P.M."/>
            <person name="Henrissat B."/>
            <person name="Martin F."/>
            <person name="Thomas P.D."/>
            <person name="Tyler B.M."/>
            <person name="De Vries R.P."/>
            <person name="Kamoun S."/>
            <person name="Yandell M."/>
            <person name="Tisserat N."/>
            <person name="Buell C.R."/>
        </authorList>
    </citation>
    <scope>NUCLEOTIDE SEQUENCE</scope>
    <source>
        <strain evidence="8">DAOM:BR144</strain>
    </source>
</reference>
<reference evidence="7" key="3">
    <citation type="submission" date="2015-02" db="UniProtKB">
        <authorList>
            <consortium name="EnsemblProtists"/>
        </authorList>
    </citation>
    <scope>IDENTIFICATION</scope>
    <source>
        <strain evidence="7">DAOM BR144</strain>
    </source>
</reference>
<feature type="region of interest" description="Disordered" evidence="5">
    <location>
        <begin position="447"/>
        <end position="466"/>
    </location>
</feature>
<keyword evidence="8" id="KW-1185">Reference proteome</keyword>
<dbReference type="CDD" id="cd00065">
    <property type="entry name" value="FYVE_like_SF"/>
    <property type="match status" value="1"/>
</dbReference>
<dbReference type="PANTHER" id="PTHR43102">
    <property type="entry name" value="SLR1143 PROTEIN"/>
    <property type="match status" value="1"/>
</dbReference>
<feature type="region of interest" description="Disordered" evidence="5">
    <location>
        <begin position="1"/>
        <end position="34"/>
    </location>
</feature>
<keyword evidence="2 4" id="KW-0863">Zinc-finger</keyword>
<dbReference type="PANTHER" id="PTHR43102:SF2">
    <property type="entry name" value="GAF DOMAIN-CONTAINING PROTEIN"/>
    <property type="match status" value="1"/>
</dbReference>
<dbReference type="InterPro" id="IPR013083">
    <property type="entry name" value="Znf_RING/FYVE/PHD"/>
</dbReference>
<feature type="compositionally biased region" description="Polar residues" evidence="5">
    <location>
        <begin position="518"/>
        <end position="530"/>
    </location>
</feature>
<dbReference type="GO" id="GO:0008270">
    <property type="term" value="F:zinc ion binding"/>
    <property type="evidence" value="ECO:0007669"/>
    <property type="project" value="UniProtKB-KW"/>
</dbReference>
<dbReference type="eggNOG" id="ENOG502S2PP">
    <property type="taxonomic scope" value="Eukaryota"/>
</dbReference>
<evidence type="ECO:0000256" key="3">
    <source>
        <dbReference type="ARBA" id="ARBA00022833"/>
    </source>
</evidence>
<dbReference type="InParanoid" id="K3WII5"/>
<reference evidence="8" key="2">
    <citation type="submission" date="2010-04" db="EMBL/GenBank/DDBJ databases">
        <authorList>
            <person name="Buell R."/>
            <person name="Hamilton J."/>
            <person name="Hostetler J."/>
        </authorList>
    </citation>
    <scope>NUCLEOTIDE SEQUENCE [LARGE SCALE GENOMIC DNA]</scope>
    <source>
        <strain evidence="8">DAOM:BR144</strain>
    </source>
</reference>
<dbReference type="Gene3D" id="3.30.40.10">
    <property type="entry name" value="Zinc/RING finger domain, C3HC4 (zinc finger)"/>
    <property type="match status" value="1"/>
</dbReference>
<dbReference type="PROSITE" id="PS50178">
    <property type="entry name" value="ZF_FYVE"/>
    <property type="match status" value="1"/>
</dbReference>
<sequence length="569" mass="63542">MARDQQSEGASNMLGASMIQGSETKSGGAAPIKRRPRGNVYGKYLWGANPLDSGELDYVRKHGEEAIRKALDEETHWKYVSLKQVQDVRLYTPLATLEDDSNAAAAVAPTSMTPTRSLSSTSSSSTKERTSAPPRILPGRCDYRAMTRVPGSIDTVMEILAADEDREAYWTAINTQKGLRACNMFGSRRLSAEENFPRWSQKYMATRFTKYSTKSVDFCFAEYSKYAPTKEGEPRRGFIYRRSADESLFAMDEIKARLAKYDDECERMYIQDWLYEISETQERDVCKVVLTCAVYFSGDYSRSLRTEFHEFTTDILIQLRKVLTKLWKEKHSEEALAIETTAASIFNNAFVKVKPGQSRYCGVCSTTFTLLRKRNLCKTCNVSMCSKCAKTSSATGGANNSNKECILCYQFSDGTPLDQSRSSFHRHFRTPNNVTSSIDSTAVSTYSEDDCESETSSSSRGDRPPELIRLFDPVADLKPSATSKRVVRKIRVGSSDSSKSVPGVMLFSDEEALTLSASSRGAKTTSSLLNSDAGRTKRPIRAASEDNVLTKDESSIEYDDLANFNLKLM</sequence>
<dbReference type="InterPro" id="IPR017455">
    <property type="entry name" value="Znf_FYVE-rel"/>
</dbReference>
<evidence type="ECO:0000256" key="2">
    <source>
        <dbReference type="ARBA" id="ARBA00022771"/>
    </source>
</evidence>
<dbReference type="EnsemblProtists" id="PYU1_T004777">
    <property type="protein sequence ID" value="PYU1_T004777"/>
    <property type="gene ID" value="PYU1_G004766"/>
</dbReference>
<protein>
    <recommendedName>
        <fullName evidence="6">FYVE-type domain-containing protein</fullName>
    </recommendedName>
</protein>
<keyword evidence="1" id="KW-0479">Metal-binding</keyword>
<dbReference type="Proteomes" id="UP000019132">
    <property type="component" value="Unassembled WGS sequence"/>
</dbReference>
<keyword evidence="3" id="KW-0862">Zinc</keyword>
<feature type="domain" description="FYVE-type" evidence="6">
    <location>
        <begin position="355"/>
        <end position="413"/>
    </location>
</feature>
<feature type="compositionally biased region" description="Low complexity" evidence="5">
    <location>
        <begin position="110"/>
        <end position="125"/>
    </location>
</feature>
<organism evidence="7 8">
    <name type="scientific">Globisporangium ultimum (strain ATCC 200006 / CBS 805.95 / DAOM BR144)</name>
    <name type="common">Pythium ultimum</name>
    <dbReference type="NCBI Taxonomy" id="431595"/>
    <lineage>
        <taxon>Eukaryota</taxon>
        <taxon>Sar</taxon>
        <taxon>Stramenopiles</taxon>
        <taxon>Oomycota</taxon>
        <taxon>Peronosporomycetes</taxon>
        <taxon>Pythiales</taxon>
        <taxon>Pythiaceae</taxon>
        <taxon>Globisporangium</taxon>
    </lineage>
</organism>
<proteinExistence type="predicted"/>
<dbReference type="HOGENOM" id="CLU_408557_0_0_1"/>
<evidence type="ECO:0000256" key="5">
    <source>
        <dbReference type="SAM" id="MobiDB-lite"/>
    </source>
</evidence>
<dbReference type="AlphaFoldDB" id="K3WII5"/>
<dbReference type="VEuPathDB" id="FungiDB:PYU1_G004766"/>